<protein>
    <submittedName>
        <fullName evidence="6">Aldehyde dehydrogenase</fullName>
    </submittedName>
</protein>
<evidence type="ECO:0000256" key="4">
    <source>
        <dbReference type="RuleBase" id="RU003345"/>
    </source>
</evidence>
<dbReference type="EMBL" id="BSTI01000021">
    <property type="protein sequence ID" value="GLY70200.1"/>
    <property type="molecule type" value="Genomic_DNA"/>
</dbReference>
<evidence type="ECO:0000256" key="2">
    <source>
        <dbReference type="ARBA" id="ARBA00023002"/>
    </source>
</evidence>
<dbReference type="SUPFAM" id="SSF53720">
    <property type="entry name" value="ALDH-like"/>
    <property type="match status" value="1"/>
</dbReference>
<dbReference type="GO" id="GO:0016620">
    <property type="term" value="F:oxidoreductase activity, acting on the aldehyde or oxo group of donors, NAD or NADP as acceptor"/>
    <property type="evidence" value="ECO:0007669"/>
    <property type="project" value="InterPro"/>
</dbReference>
<evidence type="ECO:0000256" key="3">
    <source>
        <dbReference type="PROSITE-ProRule" id="PRU10007"/>
    </source>
</evidence>
<reference evidence="6" key="1">
    <citation type="submission" date="2023-03" db="EMBL/GenBank/DDBJ databases">
        <title>Amycolatopsis taiwanensis NBRC 103393.</title>
        <authorList>
            <person name="Ichikawa N."/>
            <person name="Sato H."/>
            <person name="Tonouchi N."/>
        </authorList>
    </citation>
    <scope>NUCLEOTIDE SEQUENCE</scope>
    <source>
        <strain evidence="6">NBRC 103393</strain>
    </source>
</reference>
<dbReference type="InterPro" id="IPR029510">
    <property type="entry name" value="Ald_DH_CS_GLU"/>
</dbReference>
<dbReference type="Pfam" id="PF00171">
    <property type="entry name" value="Aldedh"/>
    <property type="match status" value="1"/>
</dbReference>
<dbReference type="CDD" id="cd07139">
    <property type="entry name" value="ALDH_AldA-Rv0768"/>
    <property type="match status" value="1"/>
</dbReference>
<evidence type="ECO:0000313" key="7">
    <source>
        <dbReference type="Proteomes" id="UP001165136"/>
    </source>
</evidence>
<dbReference type="Gene3D" id="3.40.605.10">
    <property type="entry name" value="Aldehyde Dehydrogenase, Chain A, domain 1"/>
    <property type="match status" value="1"/>
</dbReference>
<name>A0A9W6R8G3_9PSEU</name>
<gene>
    <name evidence="6" type="ORF">Atai01_68190</name>
</gene>
<accession>A0A9W6R8G3</accession>
<dbReference type="AlphaFoldDB" id="A0A9W6R8G3"/>
<comment type="caution">
    <text evidence="6">The sequence shown here is derived from an EMBL/GenBank/DDBJ whole genome shotgun (WGS) entry which is preliminary data.</text>
</comment>
<dbReference type="InterPro" id="IPR016161">
    <property type="entry name" value="Ald_DH/histidinol_DH"/>
</dbReference>
<dbReference type="InterPro" id="IPR016162">
    <property type="entry name" value="Ald_DH_N"/>
</dbReference>
<comment type="similarity">
    <text evidence="1 4">Belongs to the aldehyde dehydrogenase family.</text>
</comment>
<dbReference type="Proteomes" id="UP001165136">
    <property type="component" value="Unassembled WGS sequence"/>
</dbReference>
<keyword evidence="7" id="KW-1185">Reference proteome</keyword>
<dbReference type="InterPro" id="IPR016163">
    <property type="entry name" value="Ald_DH_C"/>
</dbReference>
<dbReference type="RefSeq" id="WP_285489456.1">
    <property type="nucleotide sequence ID" value="NZ_BSTI01000021.1"/>
</dbReference>
<sequence length="486" mass="51973">MITNEQLFIGGEWTTPSSPELLDIRSPHDQSLLGRVAQAQPADVDRAVAAARKAFDEGPWPRTTPAERIAVIRRLNKLREERADEIAALISAENGSARWFTKAGQPGLTRQAGAYLKAAEEFGWEETLEPSDPAAPFRSVVRREAVGVVAAIIPWNSPFSSAMAKILPALLAGNTVVLKVSPENTLSMNLLAELLEETGLPEGVISVLPADRETSEYLVKHADVDKIAFTGSTRAGRRIASLAGEQLKRVSLELGGKSAMIILPDADVDAAVQGVKFSSLLNNAESCIAQTRILAPRARYGEVVAGLKTLIESLGVGDPADEGTFIGPMVRRDQQQRVLDYIRTGIEEGARLVTGGPEVPAGLENGFYVTPTLFADVDNSMRIAQEEIFGPVLVVIAYDDEDDAVRIANDSEYGLSGGVWSADPAHALEIARRVRTGTVTVNGSPIGFDGPFGGFKASGLGREYGAVGLGTYTEYKTVTIPAKAPR</sequence>
<evidence type="ECO:0000256" key="1">
    <source>
        <dbReference type="ARBA" id="ARBA00009986"/>
    </source>
</evidence>
<dbReference type="FunFam" id="3.40.605.10:FF:000007">
    <property type="entry name" value="NAD/NADP-dependent betaine aldehyde dehydrogenase"/>
    <property type="match status" value="1"/>
</dbReference>
<dbReference type="InterPro" id="IPR015590">
    <property type="entry name" value="Aldehyde_DH_dom"/>
</dbReference>
<dbReference type="PROSITE" id="PS00687">
    <property type="entry name" value="ALDEHYDE_DEHYDR_GLU"/>
    <property type="match status" value="1"/>
</dbReference>
<evidence type="ECO:0000259" key="5">
    <source>
        <dbReference type="Pfam" id="PF00171"/>
    </source>
</evidence>
<feature type="domain" description="Aldehyde dehydrogenase" evidence="5">
    <location>
        <begin position="13"/>
        <end position="478"/>
    </location>
</feature>
<dbReference type="FunFam" id="3.40.309.10:FF:000012">
    <property type="entry name" value="Betaine aldehyde dehydrogenase"/>
    <property type="match status" value="1"/>
</dbReference>
<evidence type="ECO:0000313" key="6">
    <source>
        <dbReference type="EMBL" id="GLY70200.1"/>
    </source>
</evidence>
<keyword evidence="2 4" id="KW-0560">Oxidoreductase</keyword>
<dbReference type="Gene3D" id="3.40.309.10">
    <property type="entry name" value="Aldehyde Dehydrogenase, Chain A, domain 2"/>
    <property type="match status" value="1"/>
</dbReference>
<dbReference type="PANTHER" id="PTHR42804:SF1">
    <property type="entry name" value="ALDEHYDE DEHYDROGENASE-RELATED"/>
    <property type="match status" value="1"/>
</dbReference>
<proteinExistence type="inferred from homology"/>
<feature type="active site" evidence="3">
    <location>
        <position position="253"/>
    </location>
</feature>
<dbReference type="PANTHER" id="PTHR42804">
    <property type="entry name" value="ALDEHYDE DEHYDROGENASE"/>
    <property type="match status" value="1"/>
</dbReference>
<organism evidence="6 7">
    <name type="scientific">Amycolatopsis taiwanensis</name>
    <dbReference type="NCBI Taxonomy" id="342230"/>
    <lineage>
        <taxon>Bacteria</taxon>
        <taxon>Bacillati</taxon>
        <taxon>Actinomycetota</taxon>
        <taxon>Actinomycetes</taxon>
        <taxon>Pseudonocardiales</taxon>
        <taxon>Pseudonocardiaceae</taxon>
        <taxon>Amycolatopsis</taxon>
    </lineage>
</organism>